<comment type="subcellular location">
    <subcellularLocation>
        <location evidence="1">Cell inner membrane</location>
        <topology evidence="1">Single-pass membrane protein</topology>
        <orientation evidence="1">Cytoplasmic side</orientation>
    </subcellularLocation>
    <subcellularLocation>
        <location evidence="12">Cell membrane</location>
    </subcellularLocation>
</comment>
<dbReference type="GO" id="GO:0043842">
    <property type="term" value="F:Kdo transferase activity"/>
    <property type="evidence" value="ECO:0007669"/>
    <property type="project" value="UniProtKB-EC"/>
</dbReference>
<evidence type="ECO:0000256" key="3">
    <source>
        <dbReference type="ARBA" id="ARBA00006380"/>
    </source>
</evidence>
<keyword evidence="7" id="KW-0812">Transmembrane</keyword>
<keyword evidence="7" id="KW-0735">Signal-anchor</keyword>
<dbReference type="GO" id="GO:0005886">
    <property type="term" value="C:plasma membrane"/>
    <property type="evidence" value="ECO:0007669"/>
    <property type="project" value="UniProtKB-SubCell"/>
</dbReference>
<evidence type="ECO:0000313" key="15">
    <source>
        <dbReference type="Proteomes" id="UP000035057"/>
    </source>
</evidence>
<dbReference type="PATRIC" id="fig|1137280.3.peg.3420"/>
<dbReference type="GO" id="GO:0009245">
    <property type="term" value="P:lipid A biosynthetic process"/>
    <property type="evidence" value="ECO:0007669"/>
    <property type="project" value="TreeGrafter"/>
</dbReference>
<dbReference type="Gene3D" id="3.40.50.11720">
    <property type="entry name" value="3-Deoxy-D-manno-octulosonic-acid transferase, N-terminal domain"/>
    <property type="match status" value="1"/>
</dbReference>
<feature type="active site" description="Proton acceptor" evidence="10">
    <location>
        <position position="19"/>
    </location>
</feature>
<dbReference type="PANTHER" id="PTHR42755:SF1">
    <property type="entry name" value="3-DEOXY-D-MANNO-OCTULOSONIC ACID TRANSFERASE, MITOCHONDRIAL-RELATED"/>
    <property type="match status" value="1"/>
</dbReference>
<comment type="pathway">
    <text evidence="2 12">Bacterial outer membrane biogenesis; LPS core biosynthesis.</text>
</comment>
<comment type="function">
    <text evidence="12">Involved in lipopolysaccharide (LPS) biosynthesis. Catalyzes the transfer of 3-deoxy-D-manno-octulosonate (Kdo) residue(s) from CMP-Kdo to lipid IV(A), the tetraacyldisaccharide-1,4'-bisphosphate precursor of lipid A.</text>
</comment>
<evidence type="ECO:0000256" key="10">
    <source>
        <dbReference type="PIRSR" id="PIRSR639901-1"/>
    </source>
</evidence>
<evidence type="ECO:0000256" key="12">
    <source>
        <dbReference type="RuleBase" id="RU365103"/>
    </source>
</evidence>
<dbReference type="InterPro" id="IPR038107">
    <property type="entry name" value="Glycos_transf_N_sf"/>
</dbReference>
<gene>
    <name evidence="14" type="ORF">D777_00270</name>
</gene>
<dbReference type="AlphaFoldDB" id="A0A072N9Q0"/>
<evidence type="ECO:0000256" key="9">
    <source>
        <dbReference type="ARBA" id="ARBA00049183"/>
    </source>
</evidence>
<evidence type="ECO:0000259" key="13">
    <source>
        <dbReference type="Pfam" id="PF04413"/>
    </source>
</evidence>
<evidence type="ECO:0000256" key="5">
    <source>
        <dbReference type="ARBA" id="ARBA00019077"/>
    </source>
</evidence>
<evidence type="ECO:0000256" key="2">
    <source>
        <dbReference type="ARBA" id="ARBA00004713"/>
    </source>
</evidence>
<dbReference type="InterPro" id="IPR039901">
    <property type="entry name" value="Kdotransferase"/>
</dbReference>
<dbReference type="STRING" id="1137280.D777_00270"/>
<dbReference type="PANTHER" id="PTHR42755">
    <property type="entry name" value="3-DEOXY-MANNO-OCTULOSONATE CYTIDYLYLTRANSFERASE"/>
    <property type="match status" value="1"/>
</dbReference>
<keyword evidence="15" id="KW-1185">Reference proteome</keyword>
<keyword evidence="12" id="KW-1003">Cell membrane</keyword>
<dbReference type="InterPro" id="IPR007507">
    <property type="entry name" value="Glycos_transf_N"/>
</dbReference>
<name>A0A072N9Q0_9GAMM</name>
<keyword evidence="6 12" id="KW-0808">Transferase</keyword>
<dbReference type="GO" id="GO:0009244">
    <property type="term" value="P:lipopolysaccharide core region biosynthetic process"/>
    <property type="evidence" value="ECO:0007669"/>
    <property type="project" value="UniProtKB-UniRule"/>
</dbReference>
<evidence type="ECO:0000256" key="11">
    <source>
        <dbReference type="PIRSR" id="PIRSR639901-2"/>
    </source>
</evidence>
<comment type="catalytic activity">
    <reaction evidence="9 12">
        <text>lipid IVA (E. coli) + CMP-3-deoxy-beta-D-manno-octulosonate = alpha-Kdo-(2-&gt;6)-lipid IVA (E. coli) + CMP + H(+)</text>
        <dbReference type="Rhea" id="RHEA:28066"/>
        <dbReference type="ChEBI" id="CHEBI:15378"/>
        <dbReference type="ChEBI" id="CHEBI:58603"/>
        <dbReference type="ChEBI" id="CHEBI:60364"/>
        <dbReference type="ChEBI" id="CHEBI:60377"/>
        <dbReference type="ChEBI" id="CHEBI:85987"/>
        <dbReference type="EC" id="2.4.99.12"/>
    </reaction>
</comment>
<evidence type="ECO:0000256" key="6">
    <source>
        <dbReference type="ARBA" id="ARBA00022679"/>
    </source>
</evidence>
<proteinExistence type="inferred from homology"/>
<feature type="domain" description="3-deoxy-D-manno-octulosonic-acid transferase N-terminal" evidence="13">
    <location>
        <begin position="8"/>
        <end position="170"/>
    </location>
</feature>
<keyword evidence="12" id="KW-0448">Lipopolysaccharide biosynthesis</keyword>
<dbReference type="Pfam" id="PF04413">
    <property type="entry name" value="Glycos_transf_N"/>
    <property type="match status" value="1"/>
</dbReference>
<sequence>MVSPAEGAVVWVHAVSVGETIAAGPMVRRLLARNPGITILMTAMTDTGLAQAQKMFGNQVRYAYAPYDTPGAIRRFLNRAQPKILVIMETEIWPNMIRQCRNLRVPVFLINARLSERSARGYERVKGLAAPIMKSISWVAAQAEKDAERFRRIGVAPGKVDVTGSVKFDVDIPESVRQASIDLRERLKGRPVWVAGSTHGGEDAQLLAAHKKVLKVHPQALLIIVPRHPERFEPVAEKIVKAGLSLARRSRGDDPSEAAVYLGDTMGELMMLYGASDMAFVGGSLIERGGHNPLEPAAWGIPVFSGPHVFNFETIYQRLLNDSGVKLVADSDELSNHVTQLFENEAERQAIGSRALSVVEKNRGALDRVVDGIIERV</sequence>
<evidence type="ECO:0000256" key="4">
    <source>
        <dbReference type="ARBA" id="ARBA00012621"/>
    </source>
</evidence>
<protein>
    <recommendedName>
        <fullName evidence="5 12">3-deoxy-D-manno-octulosonic acid transferase</fullName>
        <shortName evidence="12">Kdo transferase</shortName>
        <ecNumber evidence="4 12">2.4.99.12</ecNumber>
    </recommendedName>
    <alternativeName>
        <fullName evidence="8 12">Lipid IV(A) 3-deoxy-D-manno-octulosonic acid transferase</fullName>
    </alternativeName>
</protein>
<accession>A0A072N9Q0</accession>
<evidence type="ECO:0000256" key="1">
    <source>
        <dbReference type="ARBA" id="ARBA00004388"/>
    </source>
</evidence>
<dbReference type="Proteomes" id="UP000035057">
    <property type="component" value="Unassembled WGS sequence"/>
</dbReference>
<organism evidence="14 15">
    <name type="scientific">Marinobacter nitratireducens</name>
    <dbReference type="NCBI Taxonomy" id="1137280"/>
    <lineage>
        <taxon>Bacteria</taxon>
        <taxon>Pseudomonadati</taxon>
        <taxon>Pseudomonadota</taxon>
        <taxon>Gammaproteobacteria</taxon>
        <taxon>Pseudomonadales</taxon>
        <taxon>Marinobacteraceae</taxon>
        <taxon>Marinobacter</taxon>
    </lineage>
</organism>
<dbReference type="NCBIfam" id="NF004388">
    <property type="entry name" value="PRK05749.1-4"/>
    <property type="match status" value="1"/>
</dbReference>
<reference evidence="14 15" key="1">
    <citation type="submission" date="2012-12" db="EMBL/GenBank/DDBJ databases">
        <title>Genome assembly of Marinobacter sp. AK21.</title>
        <authorList>
            <person name="Khatri I."/>
            <person name="Kumar R."/>
            <person name="Vaidya B."/>
            <person name="Subramanian S."/>
            <person name="Pinnaka A."/>
        </authorList>
    </citation>
    <scope>NUCLEOTIDE SEQUENCE [LARGE SCALE GENOMIC DNA]</scope>
    <source>
        <strain evidence="14 15">AK21</strain>
    </source>
</reference>
<comment type="caution">
    <text evidence="14">The sequence shown here is derived from an EMBL/GenBank/DDBJ whole genome shotgun (WGS) entry which is preliminary data.</text>
</comment>
<dbReference type="FunFam" id="3.40.50.11720:FF:000001">
    <property type="entry name" value="3-deoxy-D-manno-octulosonic acid transferase"/>
    <property type="match status" value="1"/>
</dbReference>
<dbReference type="SUPFAM" id="SSF53756">
    <property type="entry name" value="UDP-Glycosyltransferase/glycogen phosphorylase"/>
    <property type="match status" value="1"/>
</dbReference>
<dbReference type="UniPathway" id="UPA00958"/>
<evidence type="ECO:0000313" key="14">
    <source>
        <dbReference type="EMBL" id="KEF29765.1"/>
    </source>
</evidence>
<comment type="similarity">
    <text evidence="3">Belongs to the glycosyltransferase group 1 family. Glycosyltransferase 30 subfamily.</text>
</comment>
<dbReference type="EMBL" id="ANIE01000010">
    <property type="protein sequence ID" value="KEF29765.1"/>
    <property type="molecule type" value="Genomic_DNA"/>
</dbReference>
<feature type="site" description="Transition state stabilizer" evidence="11">
    <location>
        <position position="89"/>
    </location>
</feature>
<dbReference type="EC" id="2.4.99.12" evidence="4 12"/>
<dbReference type="FunFam" id="3.40.50.2000:FF:000032">
    <property type="entry name" value="3-deoxy-D-manno-octulosonic acid transferase"/>
    <property type="match status" value="1"/>
</dbReference>
<feature type="site" description="Transition state stabilizer" evidence="11">
    <location>
        <position position="167"/>
    </location>
</feature>
<keyword evidence="12" id="KW-0472">Membrane</keyword>
<dbReference type="Gene3D" id="3.40.50.2000">
    <property type="entry name" value="Glycogen Phosphorylase B"/>
    <property type="match status" value="1"/>
</dbReference>
<evidence type="ECO:0000256" key="7">
    <source>
        <dbReference type="ARBA" id="ARBA00022968"/>
    </source>
</evidence>
<evidence type="ECO:0000256" key="8">
    <source>
        <dbReference type="ARBA" id="ARBA00031445"/>
    </source>
</evidence>